<dbReference type="OrthoDB" id="7360612at2"/>
<dbReference type="Proteomes" id="UP000233293">
    <property type="component" value="Unassembled WGS sequence"/>
</dbReference>
<accession>A0A2N3PUK9</accession>
<gene>
    <name evidence="2" type="ORF">CWS72_13285</name>
</gene>
<feature type="compositionally biased region" description="Polar residues" evidence="1">
    <location>
        <begin position="72"/>
        <end position="82"/>
    </location>
</feature>
<name>A0A2N3PUK9_9PROT</name>
<reference evidence="3" key="1">
    <citation type="submission" date="2017-12" db="EMBL/GenBank/DDBJ databases">
        <title>Draft genome sequence of Telmatospirillum siberiense 26-4b1T, an acidotolerant peatland alphaproteobacterium potentially involved in sulfur cycling.</title>
        <authorList>
            <person name="Hausmann B."/>
            <person name="Pjevac P."/>
            <person name="Schreck K."/>
            <person name="Herbold C.W."/>
            <person name="Daims H."/>
            <person name="Wagner M."/>
            <person name="Pester M."/>
            <person name="Loy A."/>
        </authorList>
    </citation>
    <scope>NUCLEOTIDE SEQUENCE [LARGE SCALE GENOMIC DNA]</scope>
    <source>
        <strain evidence="3">26-4b1</strain>
    </source>
</reference>
<evidence type="ECO:0000256" key="1">
    <source>
        <dbReference type="SAM" id="MobiDB-lite"/>
    </source>
</evidence>
<comment type="caution">
    <text evidence="2">The sequence shown here is derived from an EMBL/GenBank/DDBJ whole genome shotgun (WGS) entry which is preliminary data.</text>
</comment>
<organism evidence="2 3">
    <name type="scientific">Telmatospirillum siberiense</name>
    <dbReference type="NCBI Taxonomy" id="382514"/>
    <lineage>
        <taxon>Bacteria</taxon>
        <taxon>Pseudomonadati</taxon>
        <taxon>Pseudomonadota</taxon>
        <taxon>Alphaproteobacteria</taxon>
        <taxon>Rhodospirillales</taxon>
        <taxon>Rhodospirillaceae</taxon>
        <taxon>Telmatospirillum</taxon>
    </lineage>
</organism>
<keyword evidence="3" id="KW-1185">Reference proteome</keyword>
<evidence type="ECO:0000313" key="3">
    <source>
        <dbReference type="Proteomes" id="UP000233293"/>
    </source>
</evidence>
<dbReference type="RefSeq" id="WP_101251099.1">
    <property type="nucleotide sequence ID" value="NZ_PIUM01000014.1"/>
</dbReference>
<sequence>MPEMSQFELSRVYAKGWSAGRASPLDPGGDALDAEIDALNPYKITEERNRWMAGYKDGLRRAEELDGRAQRPSRSAGTNGTP</sequence>
<protein>
    <submittedName>
        <fullName evidence="2">Uncharacterized protein</fullName>
    </submittedName>
</protein>
<feature type="region of interest" description="Disordered" evidence="1">
    <location>
        <begin position="62"/>
        <end position="82"/>
    </location>
</feature>
<dbReference type="EMBL" id="PIUM01000014">
    <property type="protein sequence ID" value="PKU24068.1"/>
    <property type="molecule type" value="Genomic_DNA"/>
</dbReference>
<dbReference type="AlphaFoldDB" id="A0A2N3PUK9"/>
<evidence type="ECO:0000313" key="2">
    <source>
        <dbReference type="EMBL" id="PKU24068.1"/>
    </source>
</evidence>
<proteinExistence type="predicted"/>